<proteinExistence type="predicted"/>
<dbReference type="AlphaFoldDB" id="D8LLW3"/>
<name>D8LLW3_ECTSI</name>
<dbReference type="InParanoid" id="D8LLW3"/>
<accession>D8LLW3</accession>
<sequence length="264" mass="27541">MDFDEVFIPFKFEGYSGKLFARTVGNGKDQKKAQHNPVVIIPGGPGLPHDYLETLEGAAMEDRVVLLFDPVGTGNSSALPSVDAAADSPNLLGTASLVAQTRAVVDYFKVNAFHVLGHGTSAEAALELGRSLGKASPRPPGPEPEAVLSVILASPVLGENELSPDFLEALRTPYIKDGNEPPLCLETAMAGRSSDGFAGGLAAMKQDRRSKGSAAAAGAGPLACPVLITYGKGCREGTPPSSLGASKKAAPWGLWTKERSTSRW</sequence>
<evidence type="ECO:0000313" key="3">
    <source>
        <dbReference type="Proteomes" id="UP000002630"/>
    </source>
</evidence>
<dbReference type="SUPFAM" id="SSF53474">
    <property type="entry name" value="alpha/beta-Hydrolases"/>
    <property type="match status" value="1"/>
</dbReference>
<dbReference type="Gene3D" id="3.40.50.1820">
    <property type="entry name" value="alpha/beta hydrolase"/>
    <property type="match status" value="1"/>
</dbReference>
<organism evidence="2 3">
    <name type="scientific">Ectocarpus siliculosus</name>
    <name type="common">Brown alga</name>
    <name type="synonym">Conferva siliculosa</name>
    <dbReference type="NCBI Taxonomy" id="2880"/>
    <lineage>
        <taxon>Eukaryota</taxon>
        <taxon>Sar</taxon>
        <taxon>Stramenopiles</taxon>
        <taxon>Ochrophyta</taxon>
        <taxon>PX clade</taxon>
        <taxon>Phaeophyceae</taxon>
        <taxon>Ectocarpales</taxon>
        <taxon>Ectocarpaceae</taxon>
        <taxon>Ectocarpus</taxon>
    </lineage>
</organism>
<reference evidence="2 3" key="1">
    <citation type="journal article" date="2010" name="Nature">
        <title>The Ectocarpus genome and the independent evolution of multicellularity in brown algae.</title>
        <authorList>
            <person name="Cock J.M."/>
            <person name="Sterck L."/>
            <person name="Rouze P."/>
            <person name="Scornet D."/>
            <person name="Allen A.E."/>
            <person name="Amoutzias G."/>
            <person name="Anthouard V."/>
            <person name="Artiguenave F."/>
            <person name="Aury J.M."/>
            <person name="Badger J.H."/>
            <person name="Beszteri B."/>
            <person name="Billiau K."/>
            <person name="Bonnet E."/>
            <person name="Bothwell J.H."/>
            <person name="Bowler C."/>
            <person name="Boyen C."/>
            <person name="Brownlee C."/>
            <person name="Carrano C.J."/>
            <person name="Charrier B."/>
            <person name="Cho G.Y."/>
            <person name="Coelho S.M."/>
            <person name="Collen J."/>
            <person name="Corre E."/>
            <person name="Da Silva C."/>
            <person name="Delage L."/>
            <person name="Delaroque N."/>
            <person name="Dittami S.M."/>
            <person name="Doulbeau S."/>
            <person name="Elias M."/>
            <person name="Farnham G."/>
            <person name="Gachon C.M."/>
            <person name="Gschloessl B."/>
            <person name="Heesch S."/>
            <person name="Jabbari K."/>
            <person name="Jubin C."/>
            <person name="Kawai H."/>
            <person name="Kimura K."/>
            <person name="Kloareg B."/>
            <person name="Kupper F.C."/>
            <person name="Lang D."/>
            <person name="Le Bail A."/>
            <person name="Leblanc C."/>
            <person name="Lerouge P."/>
            <person name="Lohr M."/>
            <person name="Lopez P.J."/>
            <person name="Martens C."/>
            <person name="Maumus F."/>
            <person name="Michel G."/>
            <person name="Miranda-Saavedra D."/>
            <person name="Morales J."/>
            <person name="Moreau H."/>
            <person name="Motomura T."/>
            <person name="Nagasato C."/>
            <person name="Napoli C.A."/>
            <person name="Nelson D.R."/>
            <person name="Nyvall-Collen P."/>
            <person name="Peters A.F."/>
            <person name="Pommier C."/>
            <person name="Potin P."/>
            <person name="Poulain J."/>
            <person name="Quesneville H."/>
            <person name="Read B."/>
            <person name="Rensing S.A."/>
            <person name="Ritter A."/>
            <person name="Rousvoal S."/>
            <person name="Samanta M."/>
            <person name="Samson G."/>
            <person name="Schroeder D.C."/>
            <person name="Segurens B."/>
            <person name="Strittmatter M."/>
            <person name="Tonon T."/>
            <person name="Tregear J.W."/>
            <person name="Valentin K."/>
            <person name="von Dassow P."/>
            <person name="Yamagishi T."/>
            <person name="Van de Peer Y."/>
            <person name="Wincker P."/>
        </authorList>
    </citation>
    <scope>NUCLEOTIDE SEQUENCE [LARGE SCALE GENOMIC DNA]</scope>
    <source>
        <strain evidence="3">Ec32 / CCAP1310/4</strain>
    </source>
</reference>
<evidence type="ECO:0000313" key="2">
    <source>
        <dbReference type="EMBL" id="CBN77177.1"/>
    </source>
</evidence>
<dbReference type="EMBL" id="FN649742">
    <property type="protein sequence ID" value="CBN77177.1"/>
    <property type="molecule type" value="Genomic_DNA"/>
</dbReference>
<dbReference type="eggNOG" id="ENOG502SE0Z">
    <property type="taxonomic scope" value="Eukaryota"/>
</dbReference>
<protein>
    <recommendedName>
        <fullName evidence="4">AB hydrolase-1 domain-containing protein</fullName>
    </recommendedName>
</protein>
<gene>
    <name evidence="2" type="ORF">Esi_0038_0034</name>
</gene>
<dbReference type="EMBL" id="FN648575">
    <property type="protein sequence ID" value="CBN77177.1"/>
    <property type="molecule type" value="Genomic_DNA"/>
</dbReference>
<dbReference type="OrthoDB" id="190201at2759"/>
<dbReference type="InterPro" id="IPR029058">
    <property type="entry name" value="AB_hydrolase_fold"/>
</dbReference>
<feature type="region of interest" description="Disordered" evidence="1">
    <location>
        <begin position="237"/>
        <end position="264"/>
    </location>
</feature>
<dbReference type="Proteomes" id="UP000002630">
    <property type="component" value="Linkage Group LG17"/>
</dbReference>
<keyword evidence="3" id="KW-1185">Reference proteome</keyword>
<evidence type="ECO:0000256" key="1">
    <source>
        <dbReference type="SAM" id="MobiDB-lite"/>
    </source>
</evidence>
<evidence type="ECO:0008006" key="4">
    <source>
        <dbReference type="Google" id="ProtNLM"/>
    </source>
</evidence>